<dbReference type="RefSeq" id="WP_344632661.1">
    <property type="nucleotide sequence ID" value="NZ_BAAATJ010000022.1"/>
</dbReference>
<sequence>MTTRTIVRAVLRGSLRDIHHVGAVPPGRARGLVARVYAQAERDFGIIAPPLALHSGAPRALAASWLLLRETLLVEGRVGRAVKEAVAAEVSRGNSCPYCVDVHRAALETLRRPAPDAPGAGAAEWIRSGAGRGERPPFTAEEAPEILGVVLAFHYLNRMVGVFLDDSPVPARTPAAVRGPILRTVARAMSPAAGPPRPGESNGLLPAAPLPPGLEWARADPVVADALGRSAAAVEDGARWVPPPVRRALASRLDGWDGSPPGLGRSWLGEALAGPLRPADLPAARLALLTALAPYQVTEADVASFRERYPGDRELVELTAWASLRTAVLLTSRLASRHPPAAPGNRPGR</sequence>
<evidence type="ECO:0000313" key="1">
    <source>
        <dbReference type="EMBL" id="GAA2409341.1"/>
    </source>
</evidence>
<dbReference type="Gene3D" id="1.20.1290.10">
    <property type="entry name" value="AhpD-like"/>
    <property type="match status" value="2"/>
</dbReference>
<dbReference type="SUPFAM" id="SSF69118">
    <property type="entry name" value="AhpD-like"/>
    <property type="match status" value="1"/>
</dbReference>
<accession>A0ABP5VQN2</accession>
<name>A0ABP5VQN2_9ACTN</name>
<dbReference type="InterPro" id="IPR029032">
    <property type="entry name" value="AhpD-like"/>
</dbReference>
<organism evidence="1 2">
    <name type="scientific">Streptomyces glaucosporus</name>
    <dbReference type="NCBI Taxonomy" id="284044"/>
    <lineage>
        <taxon>Bacteria</taxon>
        <taxon>Bacillati</taxon>
        <taxon>Actinomycetota</taxon>
        <taxon>Actinomycetes</taxon>
        <taxon>Kitasatosporales</taxon>
        <taxon>Streptomycetaceae</taxon>
        <taxon>Streptomyces</taxon>
    </lineage>
</organism>
<proteinExistence type="predicted"/>
<keyword evidence="2" id="KW-1185">Reference proteome</keyword>
<gene>
    <name evidence="1" type="ORF">GCM10010420_42200</name>
</gene>
<reference evidence="2" key="1">
    <citation type="journal article" date="2019" name="Int. J. Syst. Evol. Microbiol.">
        <title>The Global Catalogue of Microorganisms (GCM) 10K type strain sequencing project: providing services to taxonomists for standard genome sequencing and annotation.</title>
        <authorList>
            <consortium name="The Broad Institute Genomics Platform"/>
            <consortium name="The Broad Institute Genome Sequencing Center for Infectious Disease"/>
            <person name="Wu L."/>
            <person name="Ma J."/>
        </authorList>
    </citation>
    <scope>NUCLEOTIDE SEQUENCE [LARGE SCALE GENOMIC DNA]</scope>
    <source>
        <strain evidence="2">JCM 6921</strain>
    </source>
</reference>
<dbReference type="Proteomes" id="UP001500058">
    <property type="component" value="Unassembled WGS sequence"/>
</dbReference>
<protein>
    <submittedName>
        <fullName evidence="1">Carboxymuconolactone decarboxylase family protein</fullName>
    </submittedName>
</protein>
<evidence type="ECO:0000313" key="2">
    <source>
        <dbReference type="Proteomes" id="UP001500058"/>
    </source>
</evidence>
<comment type="caution">
    <text evidence="1">The sequence shown here is derived from an EMBL/GenBank/DDBJ whole genome shotgun (WGS) entry which is preliminary data.</text>
</comment>
<dbReference type="EMBL" id="BAAATJ010000022">
    <property type="protein sequence ID" value="GAA2409341.1"/>
    <property type="molecule type" value="Genomic_DNA"/>
</dbReference>